<name>A0A6M1U5C0_9RHOB</name>
<dbReference type="EMBL" id="JAALFE010000010">
    <property type="protein sequence ID" value="NGQ91475.1"/>
    <property type="molecule type" value="Genomic_DNA"/>
</dbReference>
<evidence type="ECO:0000313" key="2">
    <source>
        <dbReference type="Proteomes" id="UP000474758"/>
    </source>
</evidence>
<proteinExistence type="predicted"/>
<protein>
    <submittedName>
        <fullName evidence="1">Uncharacterized protein</fullName>
    </submittedName>
</protein>
<dbReference type="RefSeq" id="WP_165050063.1">
    <property type="nucleotide sequence ID" value="NZ_JAALFE010000010.1"/>
</dbReference>
<evidence type="ECO:0000313" key="1">
    <source>
        <dbReference type="EMBL" id="NGQ91475.1"/>
    </source>
</evidence>
<accession>A0A6M1U5C0</accession>
<dbReference type="Proteomes" id="UP000474758">
    <property type="component" value="Unassembled WGS sequence"/>
</dbReference>
<keyword evidence="2" id="KW-1185">Reference proteome</keyword>
<organism evidence="1 2">
    <name type="scientific">Paragemmobacter kunshanensis</name>
    <dbReference type="NCBI Taxonomy" id="2583234"/>
    <lineage>
        <taxon>Bacteria</taxon>
        <taxon>Pseudomonadati</taxon>
        <taxon>Pseudomonadota</taxon>
        <taxon>Alphaproteobacteria</taxon>
        <taxon>Rhodobacterales</taxon>
        <taxon>Paracoccaceae</taxon>
        <taxon>Paragemmobacter</taxon>
    </lineage>
</organism>
<sequence>MIEPTDRSEQRPRVICRCDDCGHSEYQNCDYERQSGGAWKPNEGQVIHRLTKNGWTHIKGKLRCMACSVKRKAEKPEMTENVTPLRQPTREQKRQIIELLGEVYDTTIERYRGAESDVTVAEAIGGGCMFGWVAEIREELFGPDGRNEELDALRADISVWQETSGELLTKAHAAIRAVEDHGERAKDFQRRMDALLKAAGPRGKAIA</sequence>
<gene>
    <name evidence="1" type="ORF">G5V65_11260</name>
</gene>
<dbReference type="AlphaFoldDB" id="A0A6M1U5C0"/>
<reference evidence="1 2" key="1">
    <citation type="submission" date="2020-02" db="EMBL/GenBank/DDBJ databases">
        <title>Rhodobacter translucens sp. nov., a novel bacterium isolated from activated sludge.</title>
        <authorList>
            <person name="Liu J."/>
        </authorList>
    </citation>
    <scope>NUCLEOTIDE SEQUENCE [LARGE SCALE GENOMIC DNA]</scope>
    <source>
        <strain evidence="1 2">HX-7-19</strain>
    </source>
</reference>
<comment type="caution">
    <text evidence="1">The sequence shown here is derived from an EMBL/GenBank/DDBJ whole genome shotgun (WGS) entry which is preliminary data.</text>
</comment>